<protein>
    <submittedName>
        <fullName evidence="2">Uncharacterized protein</fullName>
    </submittedName>
</protein>
<name>A0AB34K697_PRYPA</name>
<feature type="region of interest" description="Disordered" evidence="1">
    <location>
        <begin position="144"/>
        <end position="175"/>
    </location>
</feature>
<evidence type="ECO:0000313" key="2">
    <source>
        <dbReference type="EMBL" id="KAL1527934.1"/>
    </source>
</evidence>
<proteinExistence type="predicted"/>
<sequence length="805" mass="84404">MSQQRPRRSSLPPGRFRSPSADPPQHAVSRARPAEAPASALLCVSTPSRPRMDAPRMATPRPPSRDPQPQPPPAPAQFVQHVHQHLFFSAVPTTVARPVLPAEDLWSLDGLRAHACASVCPAAAPARWHHGKRGRDRERTVILPAASLLSPPPASPSGERRQGEGRSSRESSGAALEPVICGSCPLTASPPREVTPFRSATMAGTPAGVPQTSSLVTDVLAYAASHNRAAVVAMGAAGVPPPVTTPCSPPPVSDLVRDVLAYAASQRAVMARTVCTSVSAPAPAAAQPSSLVSDVLAYARAEADRVAAAEFATAKAAYAEGVARVRLLERAGRSLDALELSRTLTPPPVCPPPVSRTLSPPAARPVATTRTEPRAPRASAAGVHPACALDDWRSLVAAADDPSSVTTTSPVHVILEGMRDLNPGARRARAVAVVAAARLVPFMTIEMIAAFLGCPQSELRALGPAFVAAGAIRIDLKAFSALVTGLRWLLCSLQSARSELMQLVHQRLLALPAFVALRRRHVIGHIFGDANIMADAASRGNYVVAKELAAQLGMALQWKPHGPLLAALMRDLVTLHARATPPNTALAQTTRGASNLNMVGSPIAHLSRAPCPLGRPAPRLTACRQRTAGRHPLSAPPCTALAQTAHGMSNPNMVGSPFAHLSGTLDTSDLKTELSSPSWNHEMALSDAAPLLPYEPPWCQPAANCPASFQLAPAPPVIFPPASVAIPSVTPVASRPAADCTAGCAVAQLLTSDTSALALRPTSYNLEQLCLQLYDPTSAQPARTSNGQNSAWKHWAAWQARRSGL</sequence>
<evidence type="ECO:0000256" key="1">
    <source>
        <dbReference type="SAM" id="MobiDB-lite"/>
    </source>
</evidence>
<keyword evidence="3" id="KW-1185">Reference proteome</keyword>
<accession>A0AB34K697</accession>
<feature type="compositionally biased region" description="Basic and acidic residues" evidence="1">
    <location>
        <begin position="158"/>
        <end position="169"/>
    </location>
</feature>
<dbReference type="EMBL" id="JBGBPQ010000002">
    <property type="protein sequence ID" value="KAL1527934.1"/>
    <property type="molecule type" value="Genomic_DNA"/>
</dbReference>
<comment type="caution">
    <text evidence="2">The sequence shown here is derived from an EMBL/GenBank/DDBJ whole genome shotgun (WGS) entry which is preliminary data.</text>
</comment>
<feature type="compositionally biased region" description="Pro residues" evidence="1">
    <location>
        <begin position="60"/>
        <end position="75"/>
    </location>
</feature>
<feature type="region of interest" description="Disordered" evidence="1">
    <location>
        <begin position="346"/>
        <end position="380"/>
    </location>
</feature>
<dbReference type="AlphaFoldDB" id="A0AB34K697"/>
<organism evidence="2 3">
    <name type="scientific">Prymnesium parvum</name>
    <name type="common">Toxic golden alga</name>
    <dbReference type="NCBI Taxonomy" id="97485"/>
    <lineage>
        <taxon>Eukaryota</taxon>
        <taxon>Haptista</taxon>
        <taxon>Haptophyta</taxon>
        <taxon>Prymnesiophyceae</taxon>
        <taxon>Prymnesiales</taxon>
        <taxon>Prymnesiaceae</taxon>
        <taxon>Prymnesium</taxon>
    </lineage>
</organism>
<reference evidence="2 3" key="1">
    <citation type="journal article" date="2024" name="Science">
        <title>Giant polyketide synthase enzymes in the biosynthesis of giant marine polyether toxins.</title>
        <authorList>
            <person name="Fallon T.R."/>
            <person name="Shende V.V."/>
            <person name="Wierzbicki I.H."/>
            <person name="Pendleton A.L."/>
            <person name="Watervoot N.F."/>
            <person name="Auber R.P."/>
            <person name="Gonzalez D.J."/>
            <person name="Wisecaver J.H."/>
            <person name="Moore B.S."/>
        </authorList>
    </citation>
    <scope>NUCLEOTIDE SEQUENCE [LARGE SCALE GENOMIC DNA]</scope>
    <source>
        <strain evidence="2 3">12B1</strain>
    </source>
</reference>
<evidence type="ECO:0000313" key="3">
    <source>
        <dbReference type="Proteomes" id="UP001515480"/>
    </source>
</evidence>
<feature type="compositionally biased region" description="Low complexity" evidence="1">
    <location>
        <begin position="27"/>
        <end position="40"/>
    </location>
</feature>
<gene>
    <name evidence="2" type="ORF">AB1Y20_009305</name>
</gene>
<dbReference type="Proteomes" id="UP001515480">
    <property type="component" value="Unassembled WGS sequence"/>
</dbReference>
<feature type="region of interest" description="Disordered" evidence="1">
    <location>
        <begin position="1"/>
        <end position="76"/>
    </location>
</feature>